<sequence length="27" mass="2910">FNLGHGVLPETDPDVLLRVVELVHAGL</sequence>
<gene>
    <name evidence="1" type="ORF">AVDCRST_MAG54-3354</name>
</gene>
<dbReference type="EMBL" id="CADCTH010000431">
    <property type="protein sequence ID" value="CAA9277511.1"/>
    <property type="molecule type" value="Genomic_DNA"/>
</dbReference>
<protein>
    <submittedName>
        <fullName evidence="1">Uroporphyrinogen III decarboxylase</fullName>
        <ecNumber evidence="1">4.1.1.37</ecNumber>
    </submittedName>
</protein>
<name>A0A6J4JHV1_9PSEU</name>
<reference evidence="1" key="1">
    <citation type="submission" date="2020-02" db="EMBL/GenBank/DDBJ databases">
        <authorList>
            <person name="Meier V. D."/>
        </authorList>
    </citation>
    <scope>NUCLEOTIDE SEQUENCE</scope>
    <source>
        <strain evidence="1">AVDCRST_MAG54</strain>
    </source>
</reference>
<dbReference type="AlphaFoldDB" id="A0A6J4JHV1"/>
<dbReference type="EC" id="4.1.1.37" evidence="1"/>
<organism evidence="1">
    <name type="scientific">uncultured Actinomycetospora sp</name>
    <dbReference type="NCBI Taxonomy" id="1135996"/>
    <lineage>
        <taxon>Bacteria</taxon>
        <taxon>Bacillati</taxon>
        <taxon>Actinomycetota</taxon>
        <taxon>Actinomycetes</taxon>
        <taxon>Pseudonocardiales</taxon>
        <taxon>Pseudonocardiaceae</taxon>
        <taxon>Actinomycetospora</taxon>
        <taxon>environmental samples</taxon>
    </lineage>
</organism>
<dbReference type="GO" id="GO:0004853">
    <property type="term" value="F:uroporphyrinogen decarboxylase activity"/>
    <property type="evidence" value="ECO:0007669"/>
    <property type="project" value="UniProtKB-EC"/>
</dbReference>
<accession>A0A6J4JHV1</accession>
<evidence type="ECO:0000313" key="1">
    <source>
        <dbReference type="EMBL" id="CAA9277511.1"/>
    </source>
</evidence>
<proteinExistence type="predicted"/>
<feature type="non-terminal residue" evidence="1">
    <location>
        <position position="1"/>
    </location>
</feature>
<keyword evidence="1" id="KW-0456">Lyase</keyword>